<accession>A0AAD7Q940</accession>
<keyword evidence="3" id="KW-1185">Reference proteome</keyword>
<evidence type="ECO:0000256" key="1">
    <source>
        <dbReference type="SAM" id="MobiDB-lite"/>
    </source>
</evidence>
<reference evidence="2" key="1">
    <citation type="journal article" date="2023" name="Science">
        <title>Elucidation of the pathway for biosynthesis of saponin adjuvants from the soapbark tree.</title>
        <authorList>
            <person name="Reed J."/>
            <person name="Orme A."/>
            <person name="El-Demerdash A."/>
            <person name="Owen C."/>
            <person name="Martin L.B.B."/>
            <person name="Misra R.C."/>
            <person name="Kikuchi S."/>
            <person name="Rejzek M."/>
            <person name="Martin A.C."/>
            <person name="Harkess A."/>
            <person name="Leebens-Mack J."/>
            <person name="Louveau T."/>
            <person name="Stephenson M.J."/>
            <person name="Osbourn A."/>
        </authorList>
    </citation>
    <scope>NUCLEOTIDE SEQUENCE</scope>
    <source>
        <strain evidence="2">S10</strain>
    </source>
</reference>
<proteinExistence type="predicted"/>
<organism evidence="2 3">
    <name type="scientific">Quillaja saponaria</name>
    <name type="common">Soap bark tree</name>
    <dbReference type="NCBI Taxonomy" id="32244"/>
    <lineage>
        <taxon>Eukaryota</taxon>
        <taxon>Viridiplantae</taxon>
        <taxon>Streptophyta</taxon>
        <taxon>Embryophyta</taxon>
        <taxon>Tracheophyta</taxon>
        <taxon>Spermatophyta</taxon>
        <taxon>Magnoliopsida</taxon>
        <taxon>eudicotyledons</taxon>
        <taxon>Gunneridae</taxon>
        <taxon>Pentapetalae</taxon>
        <taxon>rosids</taxon>
        <taxon>fabids</taxon>
        <taxon>Fabales</taxon>
        <taxon>Quillajaceae</taxon>
        <taxon>Quillaja</taxon>
    </lineage>
</organism>
<gene>
    <name evidence="2" type="ORF">O6P43_006808</name>
</gene>
<feature type="compositionally biased region" description="Polar residues" evidence="1">
    <location>
        <begin position="27"/>
        <end position="41"/>
    </location>
</feature>
<feature type="compositionally biased region" description="Basic and acidic residues" evidence="1">
    <location>
        <begin position="55"/>
        <end position="83"/>
    </location>
</feature>
<dbReference type="KEGG" id="qsa:O6P43_006808"/>
<feature type="compositionally biased region" description="Basic and acidic residues" evidence="1">
    <location>
        <begin position="1"/>
        <end position="25"/>
    </location>
</feature>
<dbReference type="AlphaFoldDB" id="A0AAD7Q940"/>
<name>A0AAD7Q940_QUISA</name>
<feature type="region of interest" description="Disordered" evidence="1">
    <location>
        <begin position="1"/>
        <end position="83"/>
    </location>
</feature>
<evidence type="ECO:0000313" key="2">
    <source>
        <dbReference type="EMBL" id="KAJ7977129.1"/>
    </source>
</evidence>
<dbReference type="Proteomes" id="UP001163823">
    <property type="component" value="Chromosome 3"/>
</dbReference>
<comment type="caution">
    <text evidence="2">The sequence shown here is derived from an EMBL/GenBank/DDBJ whole genome shotgun (WGS) entry which is preliminary data.</text>
</comment>
<dbReference type="EMBL" id="JARAOO010000003">
    <property type="protein sequence ID" value="KAJ7977129.1"/>
    <property type="molecule type" value="Genomic_DNA"/>
</dbReference>
<evidence type="ECO:0000313" key="3">
    <source>
        <dbReference type="Proteomes" id="UP001163823"/>
    </source>
</evidence>
<protein>
    <submittedName>
        <fullName evidence="2">Protein trichome birefringence-like</fullName>
    </submittedName>
</protein>
<sequence>MRVRSSRNDPKDRSLIRSYPREETHGVWSSENQFRSTTTSPIDKGIGCRKKMKSAARDRDSPLSCREDNSSLPSERNEGTRYNEPKTSEYAFFKKLKGDAGQRCHSHSLYKEAYLSKKPESSDCSRERTNIFRSNSKEDAGQRILSRSLYKEAYLSKKPESSDFSRERKNIIKSNCKDFRSPAFNDNVTSVNFDTFLSPFGDASKNGGVHHKGTQHEHAEVFSRKRQKLRQLVADASFQDIDETYSKGHDIVYMLLSRLYPKSNEDSQFFRDPPPEKDGVATNSHSLALSELNIEFNQSHQIPMRKFTGLESGSYAEDGLLSPMFNRSEERNTSYYDPLTSPFNKSHPQYSRTRSVRELDGIPSYVTERDLTSGFLFNDYESFTSLHFEDPCEVGREPGTLQLGWESDSKTNKICLPLTYRNIETNVEPTLLTSMDYDQEHRMDNMICQYGICSSSIVSDQLEDFTSLGDSCLVSHPQHKFGKCVLADNEQLDTNFNHNSLTLSCTNDYLKLVEDCIKETSCVQDSIYLSPQNQHLFRSKFLKDYHHHPVTEACISSALDFNSSWKCLSLIGSSGDPQLSTYNALQFPQKESLYSLFHSKDDYEDHLDGHSHEEMLYHFREDVFKICKPSPFLKISMDRSKTFPLLLDDSEDVDDSKQMHHII</sequence>